<gene>
    <name evidence="2" type="ORF">NDU88_005568</name>
</gene>
<feature type="region of interest" description="Disordered" evidence="1">
    <location>
        <begin position="40"/>
        <end position="204"/>
    </location>
</feature>
<feature type="compositionally biased region" description="Basic and acidic residues" evidence="1">
    <location>
        <begin position="69"/>
        <end position="80"/>
    </location>
</feature>
<proteinExistence type="predicted"/>
<evidence type="ECO:0000313" key="3">
    <source>
        <dbReference type="Proteomes" id="UP001066276"/>
    </source>
</evidence>
<protein>
    <submittedName>
        <fullName evidence="2">Uncharacterized protein</fullName>
    </submittedName>
</protein>
<dbReference type="EMBL" id="JANPWB010000009">
    <property type="protein sequence ID" value="KAJ1152793.1"/>
    <property type="molecule type" value="Genomic_DNA"/>
</dbReference>
<accession>A0AAV7RPF2</accession>
<reference evidence="2" key="1">
    <citation type="journal article" date="2022" name="bioRxiv">
        <title>Sequencing and chromosome-scale assembly of the giantPleurodeles waltlgenome.</title>
        <authorList>
            <person name="Brown T."/>
            <person name="Elewa A."/>
            <person name="Iarovenko S."/>
            <person name="Subramanian E."/>
            <person name="Araus A.J."/>
            <person name="Petzold A."/>
            <person name="Susuki M."/>
            <person name="Suzuki K.-i.T."/>
            <person name="Hayashi T."/>
            <person name="Toyoda A."/>
            <person name="Oliveira C."/>
            <person name="Osipova E."/>
            <person name="Leigh N.D."/>
            <person name="Simon A."/>
            <person name="Yun M.H."/>
        </authorList>
    </citation>
    <scope>NUCLEOTIDE SEQUENCE</scope>
    <source>
        <strain evidence="2">20211129_DDA</strain>
        <tissue evidence="2">Liver</tissue>
    </source>
</reference>
<feature type="compositionally biased region" description="Basic and acidic residues" evidence="1">
    <location>
        <begin position="159"/>
        <end position="180"/>
    </location>
</feature>
<sequence length="204" mass="21787">MTTTPIVNYLITTLEILGRGVGAAWVPPAPVDLDPGLRGAVEAPREERPRALDCASEGTTRRSGLGRGSRPDAAEPDLPRSRGSRQEVLFPLGVPGGAAAVRGQAEEGRGRHRETPRPARLKTPEVPGPGARRRAPVARVGQSEGKIRKVTPLGLEPSGSKKDLAGRRCGPDQARAERRGARPPGEASLQQASRLRSRNTWTEK</sequence>
<organism evidence="2 3">
    <name type="scientific">Pleurodeles waltl</name>
    <name type="common">Iberian ribbed newt</name>
    <dbReference type="NCBI Taxonomy" id="8319"/>
    <lineage>
        <taxon>Eukaryota</taxon>
        <taxon>Metazoa</taxon>
        <taxon>Chordata</taxon>
        <taxon>Craniata</taxon>
        <taxon>Vertebrata</taxon>
        <taxon>Euteleostomi</taxon>
        <taxon>Amphibia</taxon>
        <taxon>Batrachia</taxon>
        <taxon>Caudata</taxon>
        <taxon>Salamandroidea</taxon>
        <taxon>Salamandridae</taxon>
        <taxon>Pleurodelinae</taxon>
        <taxon>Pleurodeles</taxon>
    </lineage>
</organism>
<evidence type="ECO:0000256" key="1">
    <source>
        <dbReference type="SAM" id="MobiDB-lite"/>
    </source>
</evidence>
<dbReference type="Proteomes" id="UP001066276">
    <property type="component" value="Chromosome 5"/>
</dbReference>
<evidence type="ECO:0000313" key="2">
    <source>
        <dbReference type="EMBL" id="KAJ1152793.1"/>
    </source>
</evidence>
<keyword evidence="3" id="KW-1185">Reference proteome</keyword>
<feature type="compositionally biased region" description="Basic and acidic residues" evidence="1">
    <location>
        <begin position="104"/>
        <end position="117"/>
    </location>
</feature>
<comment type="caution">
    <text evidence="2">The sequence shown here is derived from an EMBL/GenBank/DDBJ whole genome shotgun (WGS) entry which is preliminary data.</text>
</comment>
<dbReference type="AlphaFoldDB" id="A0AAV7RPF2"/>
<feature type="compositionally biased region" description="Polar residues" evidence="1">
    <location>
        <begin position="188"/>
        <end position="204"/>
    </location>
</feature>
<name>A0AAV7RPF2_PLEWA</name>